<feature type="transmembrane region" description="Helical" evidence="6">
    <location>
        <begin position="61"/>
        <end position="94"/>
    </location>
</feature>
<dbReference type="PANTHER" id="PTHR24421">
    <property type="entry name" value="NITRATE/NITRITE SENSOR PROTEIN NARX-RELATED"/>
    <property type="match status" value="1"/>
</dbReference>
<dbReference type="Pfam" id="PF07730">
    <property type="entry name" value="HisKA_3"/>
    <property type="match status" value="1"/>
</dbReference>
<keyword evidence="6" id="KW-0812">Transmembrane</keyword>
<dbReference type="InterPro" id="IPR036890">
    <property type="entry name" value="HATPase_C_sf"/>
</dbReference>
<dbReference type="SUPFAM" id="SSF55874">
    <property type="entry name" value="ATPase domain of HSP90 chaperone/DNA topoisomerase II/histidine kinase"/>
    <property type="match status" value="1"/>
</dbReference>
<evidence type="ECO:0000256" key="5">
    <source>
        <dbReference type="ARBA" id="ARBA00023012"/>
    </source>
</evidence>
<organism evidence="8 9">
    <name type="scientific">Sporolactobacillus laevolacticus DSM 442</name>
    <dbReference type="NCBI Taxonomy" id="1395513"/>
    <lineage>
        <taxon>Bacteria</taxon>
        <taxon>Bacillati</taxon>
        <taxon>Bacillota</taxon>
        <taxon>Bacilli</taxon>
        <taxon>Bacillales</taxon>
        <taxon>Sporolactobacillaceae</taxon>
        <taxon>Sporolactobacillus</taxon>
    </lineage>
</organism>
<dbReference type="InterPro" id="IPR050482">
    <property type="entry name" value="Sensor_HK_TwoCompSys"/>
</dbReference>
<dbReference type="Gene3D" id="3.30.565.10">
    <property type="entry name" value="Histidine kinase-like ATPase, C-terminal domain"/>
    <property type="match status" value="1"/>
</dbReference>
<evidence type="ECO:0000256" key="6">
    <source>
        <dbReference type="SAM" id="Phobius"/>
    </source>
</evidence>
<dbReference type="SMART" id="SM00387">
    <property type="entry name" value="HATPase_c"/>
    <property type="match status" value="1"/>
</dbReference>
<feature type="transmembrane region" description="Helical" evidence="6">
    <location>
        <begin position="37"/>
        <end position="55"/>
    </location>
</feature>
<dbReference type="CDD" id="cd16917">
    <property type="entry name" value="HATPase_UhpB-NarQ-NarX-like"/>
    <property type="match status" value="1"/>
</dbReference>
<dbReference type="AlphaFoldDB" id="V6J268"/>
<dbReference type="EMBL" id="AWTC01000002">
    <property type="protein sequence ID" value="EST13241.1"/>
    <property type="molecule type" value="Genomic_DNA"/>
</dbReference>
<dbReference type="STRING" id="1395513.P343_03700"/>
<gene>
    <name evidence="8" type="ORF">P343_03700</name>
</gene>
<dbReference type="GO" id="GO:0000155">
    <property type="term" value="F:phosphorelay sensor kinase activity"/>
    <property type="evidence" value="ECO:0007669"/>
    <property type="project" value="InterPro"/>
</dbReference>
<evidence type="ECO:0000313" key="8">
    <source>
        <dbReference type="EMBL" id="EST13241.1"/>
    </source>
</evidence>
<dbReference type="InterPro" id="IPR011712">
    <property type="entry name" value="Sig_transdc_His_kin_sub3_dim/P"/>
</dbReference>
<keyword evidence="6" id="KW-1133">Transmembrane helix</keyword>
<evidence type="ECO:0000256" key="1">
    <source>
        <dbReference type="ARBA" id="ARBA00000085"/>
    </source>
</evidence>
<dbReference type="PATRIC" id="fig|1395513.3.peg.756"/>
<keyword evidence="5" id="KW-0902">Two-component regulatory system</keyword>
<dbReference type="Proteomes" id="UP000018296">
    <property type="component" value="Unassembled WGS sequence"/>
</dbReference>
<evidence type="ECO:0000313" key="9">
    <source>
        <dbReference type="Proteomes" id="UP000018296"/>
    </source>
</evidence>
<dbReference type="RefSeq" id="WP_023509047.1">
    <property type="nucleotide sequence ID" value="NZ_AWTC01000002.1"/>
</dbReference>
<dbReference type="eggNOG" id="COG4585">
    <property type="taxonomic scope" value="Bacteria"/>
</dbReference>
<sequence length="364" mass="40978">MKLFPRSTGPYPYIWILLTFSQYFYNVWTSSHFSDQVIGTVAGLVLLYVFRQMYWVEYLSLLLHFLLGVAVLVVPAVMIDPSMMFYGICIVLLFGYIERALHLIIGVSGLVTAYMIVSLVTTGNPLAFTRHYQFFFLLLQAGFPIAIFLHQKSKNLHHQLDQANEQIVALVKEKERNRFARDLHDTLGHTLTMIILKSELASRLIVNDVDKAQKEIDEIEKITRTALRQTREIVSSIRHHSSLPKELTEAKSFLEAKGISVKVCSPDKWPPIKTADETMLTLAVREAITNVGRHSSAKHCLINSKLDHHQLICEVKDDGIGIGEVPSAGSGMHTMRERMKLVGGTVNILSNANGTTLLFSMPLT</sequence>
<feature type="transmembrane region" description="Helical" evidence="6">
    <location>
        <begin position="132"/>
        <end position="149"/>
    </location>
</feature>
<keyword evidence="6" id="KW-0472">Membrane</keyword>
<dbReference type="EC" id="2.7.13.3" evidence="2"/>
<feature type="transmembrane region" description="Helical" evidence="6">
    <location>
        <begin position="12"/>
        <end position="28"/>
    </location>
</feature>
<comment type="catalytic activity">
    <reaction evidence="1">
        <text>ATP + protein L-histidine = ADP + protein N-phospho-L-histidine.</text>
        <dbReference type="EC" id="2.7.13.3"/>
    </reaction>
</comment>
<name>V6J268_9BACL</name>
<feature type="domain" description="Histidine kinase/HSP90-like ATPase" evidence="7">
    <location>
        <begin position="275"/>
        <end position="364"/>
    </location>
</feature>
<dbReference type="OrthoDB" id="9797605at2"/>
<protein>
    <recommendedName>
        <fullName evidence="2">histidine kinase</fullName>
        <ecNumber evidence="2">2.7.13.3</ecNumber>
    </recommendedName>
</protein>
<keyword evidence="9" id="KW-1185">Reference proteome</keyword>
<dbReference type="InterPro" id="IPR003594">
    <property type="entry name" value="HATPase_dom"/>
</dbReference>
<dbReference type="Pfam" id="PF02518">
    <property type="entry name" value="HATPase_c"/>
    <property type="match status" value="1"/>
</dbReference>
<accession>V6J268</accession>
<dbReference type="GO" id="GO:0016020">
    <property type="term" value="C:membrane"/>
    <property type="evidence" value="ECO:0007669"/>
    <property type="project" value="InterPro"/>
</dbReference>
<dbReference type="Gene3D" id="1.20.5.1930">
    <property type="match status" value="1"/>
</dbReference>
<reference evidence="8 9" key="1">
    <citation type="journal article" date="2013" name="Genome Announc.">
        <title>Genome Sequence of Sporolactobacillus laevolacticus DSM442, an Efficient Polymer-Grade D-Lactate Producer from Agricultural Waste Cottonseed as a Nitrogen Source.</title>
        <authorList>
            <person name="Wang H."/>
            <person name="Wang L."/>
            <person name="Ju J."/>
            <person name="Yu B."/>
            <person name="Ma Y."/>
        </authorList>
    </citation>
    <scope>NUCLEOTIDE SEQUENCE [LARGE SCALE GENOMIC DNA]</scope>
    <source>
        <strain evidence="8 9">DSM 442</strain>
    </source>
</reference>
<evidence type="ECO:0000259" key="7">
    <source>
        <dbReference type="SMART" id="SM00387"/>
    </source>
</evidence>
<proteinExistence type="predicted"/>
<comment type="caution">
    <text evidence="8">The sequence shown here is derived from an EMBL/GenBank/DDBJ whole genome shotgun (WGS) entry which is preliminary data.</text>
</comment>
<dbReference type="GO" id="GO:0046983">
    <property type="term" value="F:protein dimerization activity"/>
    <property type="evidence" value="ECO:0007669"/>
    <property type="project" value="InterPro"/>
</dbReference>
<evidence type="ECO:0000256" key="4">
    <source>
        <dbReference type="ARBA" id="ARBA00022777"/>
    </source>
</evidence>
<feature type="transmembrane region" description="Helical" evidence="6">
    <location>
        <begin position="101"/>
        <end position="120"/>
    </location>
</feature>
<evidence type="ECO:0000256" key="3">
    <source>
        <dbReference type="ARBA" id="ARBA00022679"/>
    </source>
</evidence>
<evidence type="ECO:0000256" key="2">
    <source>
        <dbReference type="ARBA" id="ARBA00012438"/>
    </source>
</evidence>
<keyword evidence="4" id="KW-0418">Kinase</keyword>
<keyword evidence="3" id="KW-0808">Transferase</keyword>
<dbReference type="PANTHER" id="PTHR24421:SF63">
    <property type="entry name" value="SENSOR HISTIDINE KINASE DESK"/>
    <property type="match status" value="1"/>
</dbReference>